<dbReference type="EMBL" id="CAEZSP010000020">
    <property type="protein sequence ID" value="CAB4542465.1"/>
    <property type="molecule type" value="Genomic_DNA"/>
</dbReference>
<dbReference type="NCBIfam" id="TIGR01552">
    <property type="entry name" value="phd_fam"/>
    <property type="match status" value="1"/>
</dbReference>
<dbReference type="SUPFAM" id="SSF143120">
    <property type="entry name" value="YefM-like"/>
    <property type="match status" value="1"/>
</dbReference>
<reference evidence="2" key="1">
    <citation type="submission" date="2020-05" db="EMBL/GenBank/DDBJ databases">
        <authorList>
            <person name="Chiriac C."/>
            <person name="Salcher M."/>
            <person name="Ghai R."/>
            <person name="Kavagutti S V."/>
        </authorList>
    </citation>
    <scope>NUCLEOTIDE SEQUENCE</scope>
</reference>
<dbReference type="Pfam" id="PF02604">
    <property type="entry name" value="PhdYeFM_antitox"/>
    <property type="match status" value="1"/>
</dbReference>
<evidence type="ECO:0000313" key="2">
    <source>
        <dbReference type="EMBL" id="CAB4542465.1"/>
    </source>
</evidence>
<dbReference type="InterPro" id="IPR006442">
    <property type="entry name" value="Antitoxin_Phd/YefM"/>
</dbReference>
<proteinExistence type="inferred from homology"/>
<protein>
    <submittedName>
        <fullName evidence="2">Unannotated protein</fullName>
    </submittedName>
</protein>
<dbReference type="InterPro" id="IPR051416">
    <property type="entry name" value="phD-YefM_TA_antitoxins"/>
</dbReference>
<accession>A0A6J6BUK8</accession>
<name>A0A6J6BUK8_9ZZZZ</name>
<gene>
    <name evidence="2" type="ORF">UFOPK1440_00547</name>
    <name evidence="3" type="ORF">UFOPK1946_01072</name>
</gene>
<dbReference type="EMBL" id="CAEZVG010000082">
    <property type="protein sequence ID" value="CAB4630061.1"/>
    <property type="molecule type" value="Genomic_DNA"/>
</dbReference>
<dbReference type="AlphaFoldDB" id="A0A6J6BUK8"/>
<dbReference type="PANTHER" id="PTHR35377">
    <property type="entry name" value="ANTITOXIN VAPB49-RELATED-RELATED"/>
    <property type="match status" value="1"/>
</dbReference>
<dbReference type="Gene3D" id="3.40.1620.10">
    <property type="entry name" value="YefM-like domain"/>
    <property type="match status" value="1"/>
</dbReference>
<evidence type="ECO:0000256" key="1">
    <source>
        <dbReference type="ARBA" id="ARBA00009981"/>
    </source>
</evidence>
<comment type="similarity">
    <text evidence="1">Belongs to the phD/YefM antitoxin family.</text>
</comment>
<dbReference type="InterPro" id="IPR036165">
    <property type="entry name" value="YefM-like_sf"/>
</dbReference>
<sequence length="126" mass="13665">MTTAKKVKPAKAASPAKAIKVAQPEESKSIVEEAITHHIGIRELRQDASRVIELVEKGDIVLITKHGKPVATLNPIKKSKLQKLIDAGMVTPAKKKFIAREWKPAGPPASPELIAAIIADMKSSRY</sequence>
<organism evidence="2">
    <name type="scientific">freshwater metagenome</name>
    <dbReference type="NCBI Taxonomy" id="449393"/>
    <lineage>
        <taxon>unclassified sequences</taxon>
        <taxon>metagenomes</taxon>
        <taxon>ecological metagenomes</taxon>
    </lineage>
</organism>
<evidence type="ECO:0000313" key="3">
    <source>
        <dbReference type="EMBL" id="CAB4630061.1"/>
    </source>
</evidence>